<accession>A0ACC2IPH4</accession>
<evidence type="ECO:0000313" key="1">
    <source>
        <dbReference type="EMBL" id="KAJ8116982.1"/>
    </source>
</evidence>
<name>A0ACC2IPH4_9PLEO</name>
<organism evidence="1 2">
    <name type="scientific">Boeremia exigua</name>
    <dbReference type="NCBI Taxonomy" id="749465"/>
    <lineage>
        <taxon>Eukaryota</taxon>
        <taxon>Fungi</taxon>
        <taxon>Dikarya</taxon>
        <taxon>Ascomycota</taxon>
        <taxon>Pezizomycotina</taxon>
        <taxon>Dothideomycetes</taxon>
        <taxon>Pleosporomycetidae</taxon>
        <taxon>Pleosporales</taxon>
        <taxon>Pleosporineae</taxon>
        <taxon>Didymellaceae</taxon>
        <taxon>Boeremia</taxon>
    </lineage>
</organism>
<proteinExistence type="predicted"/>
<evidence type="ECO:0000313" key="2">
    <source>
        <dbReference type="Proteomes" id="UP001153331"/>
    </source>
</evidence>
<dbReference type="Proteomes" id="UP001153331">
    <property type="component" value="Unassembled WGS sequence"/>
</dbReference>
<reference evidence="1" key="1">
    <citation type="submission" date="2022-11" db="EMBL/GenBank/DDBJ databases">
        <title>Genome Sequence of Boeremia exigua.</title>
        <authorList>
            <person name="Buettner E."/>
        </authorList>
    </citation>
    <scope>NUCLEOTIDE SEQUENCE</scope>
    <source>
        <strain evidence="1">CU02</strain>
    </source>
</reference>
<dbReference type="EMBL" id="JAPHNI010000071">
    <property type="protein sequence ID" value="KAJ8116982.1"/>
    <property type="molecule type" value="Genomic_DNA"/>
</dbReference>
<keyword evidence="2" id="KW-1185">Reference proteome</keyword>
<sequence length="239" mass="24888">MRHSIGLVVTVLATMSTTQSTSSLIFWLPGPANNPSRASQWGTPLSTFPPVASIVSSNTATTVFALGCPLSTTTPSSVSNRMSHEVCPWAHDYGTYSIISSTKHVLHRSQDNPSASMWWTCDHDVQATKVTCDMEVSGNVNDNTDGPIEGLVWSAQPNRFGSVIAFATAEVVTAGRFGELECNEGYVGEGESTTTCDSNGSGGKGTRVWSADIAATSAITSKTGSIGTEGSVSTAAATA</sequence>
<protein>
    <submittedName>
        <fullName evidence="1">Uncharacterized protein</fullName>
    </submittedName>
</protein>
<gene>
    <name evidence="1" type="ORF">OPT61_g1711</name>
</gene>
<comment type="caution">
    <text evidence="1">The sequence shown here is derived from an EMBL/GenBank/DDBJ whole genome shotgun (WGS) entry which is preliminary data.</text>
</comment>